<keyword evidence="1" id="KW-0732">Signal</keyword>
<proteinExistence type="predicted"/>
<protein>
    <submittedName>
        <fullName evidence="2">Uncharacterized protein</fullName>
    </submittedName>
</protein>
<feature type="chain" id="PRO_5042478330" evidence="1">
    <location>
        <begin position="20"/>
        <end position="121"/>
    </location>
</feature>
<reference evidence="2 3" key="1">
    <citation type="journal article" date="2023" name="Mol. Phylogenet. Evol.">
        <title>Genome-scale phylogeny and comparative genomics of the fungal order Sordariales.</title>
        <authorList>
            <person name="Hensen N."/>
            <person name="Bonometti L."/>
            <person name="Westerberg I."/>
            <person name="Brannstrom I.O."/>
            <person name="Guillou S."/>
            <person name="Cros-Aarteil S."/>
            <person name="Calhoun S."/>
            <person name="Haridas S."/>
            <person name="Kuo A."/>
            <person name="Mondo S."/>
            <person name="Pangilinan J."/>
            <person name="Riley R."/>
            <person name="LaButti K."/>
            <person name="Andreopoulos B."/>
            <person name="Lipzen A."/>
            <person name="Chen C."/>
            <person name="Yan M."/>
            <person name="Daum C."/>
            <person name="Ng V."/>
            <person name="Clum A."/>
            <person name="Steindorff A."/>
            <person name="Ohm R.A."/>
            <person name="Martin F."/>
            <person name="Silar P."/>
            <person name="Natvig D.O."/>
            <person name="Lalanne C."/>
            <person name="Gautier V."/>
            <person name="Ament-Velasquez S.L."/>
            <person name="Kruys A."/>
            <person name="Hutchinson M.I."/>
            <person name="Powell A.J."/>
            <person name="Barry K."/>
            <person name="Miller A.N."/>
            <person name="Grigoriev I.V."/>
            <person name="Debuchy R."/>
            <person name="Gladieux P."/>
            <person name="Hiltunen Thoren M."/>
            <person name="Johannesson H."/>
        </authorList>
    </citation>
    <scope>NUCLEOTIDE SEQUENCE [LARGE SCALE GENOMIC DNA]</scope>
    <source>
        <strain evidence="2 3">FGSC 10403</strain>
    </source>
</reference>
<keyword evidence="3" id="KW-1185">Reference proteome</keyword>
<dbReference type="EMBL" id="JAULSX010000004">
    <property type="protein sequence ID" value="KAK3492140.1"/>
    <property type="molecule type" value="Genomic_DNA"/>
</dbReference>
<organism evidence="2 3">
    <name type="scientific">Neurospora hispaniola</name>
    <dbReference type="NCBI Taxonomy" id="588809"/>
    <lineage>
        <taxon>Eukaryota</taxon>
        <taxon>Fungi</taxon>
        <taxon>Dikarya</taxon>
        <taxon>Ascomycota</taxon>
        <taxon>Pezizomycotina</taxon>
        <taxon>Sordariomycetes</taxon>
        <taxon>Sordariomycetidae</taxon>
        <taxon>Sordariales</taxon>
        <taxon>Sordariaceae</taxon>
        <taxon>Neurospora</taxon>
    </lineage>
</organism>
<dbReference type="RefSeq" id="XP_062692598.1">
    <property type="nucleotide sequence ID" value="XM_062838194.1"/>
</dbReference>
<feature type="signal peptide" evidence="1">
    <location>
        <begin position="1"/>
        <end position="19"/>
    </location>
</feature>
<sequence length="121" mass="12854">MQFSTVLLSAIAFFAGAEACKCLAFGGGVDSNASHQCCDQQHGSWRNGNDCAASSISEHLSNFRTCCKSRGSQTSDCDYPHKRAVAADTDVVVEDGIKIATVDGVALTIVERAKRAIPTHF</sequence>
<evidence type="ECO:0000256" key="1">
    <source>
        <dbReference type="SAM" id="SignalP"/>
    </source>
</evidence>
<dbReference type="Proteomes" id="UP001285908">
    <property type="component" value="Unassembled WGS sequence"/>
</dbReference>
<comment type="caution">
    <text evidence="2">The sequence shown here is derived from an EMBL/GenBank/DDBJ whole genome shotgun (WGS) entry which is preliminary data.</text>
</comment>
<name>A0AAJ0MR65_9PEZI</name>
<evidence type="ECO:0000313" key="3">
    <source>
        <dbReference type="Proteomes" id="UP001285908"/>
    </source>
</evidence>
<dbReference type="GeneID" id="87875816"/>
<evidence type="ECO:0000313" key="2">
    <source>
        <dbReference type="EMBL" id="KAK3492140.1"/>
    </source>
</evidence>
<accession>A0AAJ0MR65</accession>
<dbReference type="AlphaFoldDB" id="A0AAJ0MR65"/>
<gene>
    <name evidence="2" type="ORF">B0T23DRAFT_395558</name>
</gene>